<evidence type="ECO:0000313" key="2">
    <source>
        <dbReference type="Proteomes" id="UP000051124"/>
    </source>
</evidence>
<name>A0A0S7WEU3_UNCT6</name>
<proteinExistence type="predicted"/>
<organism evidence="1 2">
    <name type="scientific">candidate division TA06 bacterium DG_26</name>
    <dbReference type="NCBI Taxonomy" id="1703771"/>
    <lineage>
        <taxon>Bacteria</taxon>
        <taxon>Bacteria division TA06</taxon>
    </lineage>
</organism>
<dbReference type="Proteomes" id="UP000051124">
    <property type="component" value="Unassembled WGS sequence"/>
</dbReference>
<gene>
    <name evidence="1" type="ORF">AMJ40_07020</name>
</gene>
<accession>A0A0S7WEU3</accession>
<sequence>MDFRILKDLEPWYVSCTKMERKERRRIMIKTKEPNVKRVAGSVRKSTRRPTYTLRGMWENGGLNLGQYRLILSCSLETQKK</sequence>
<dbReference type="EMBL" id="LIZT01000102">
    <property type="protein sequence ID" value="KPJ48685.1"/>
    <property type="molecule type" value="Genomic_DNA"/>
</dbReference>
<reference evidence="1 2" key="1">
    <citation type="journal article" date="2015" name="Microbiome">
        <title>Genomic resolution of linkages in carbon, nitrogen, and sulfur cycling among widespread estuary sediment bacteria.</title>
        <authorList>
            <person name="Baker B.J."/>
            <person name="Lazar C.S."/>
            <person name="Teske A.P."/>
            <person name="Dick G.J."/>
        </authorList>
    </citation>
    <scope>NUCLEOTIDE SEQUENCE [LARGE SCALE GENOMIC DNA]</scope>
    <source>
        <strain evidence="1">DG_26</strain>
    </source>
</reference>
<comment type="caution">
    <text evidence="1">The sequence shown here is derived from an EMBL/GenBank/DDBJ whole genome shotgun (WGS) entry which is preliminary data.</text>
</comment>
<dbReference type="AlphaFoldDB" id="A0A0S7WEU3"/>
<evidence type="ECO:0000313" key="1">
    <source>
        <dbReference type="EMBL" id="KPJ48685.1"/>
    </source>
</evidence>
<protein>
    <submittedName>
        <fullName evidence="1">Uncharacterized protein</fullName>
    </submittedName>
</protein>